<gene>
    <name evidence="2" type="ORF">LIPSTDRAFT_114409</name>
</gene>
<evidence type="ECO:0000313" key="2">
    <source>
        <dbReference type="EMBL" id="ODQ68950.1"/>
    </source>
</evidence>
<dbReference type="Proteomes" id="UP000094385">
    <property type="component" value="Unassembled WGS sequence"/>
</dbReference>
<keyword evidence="1" id="KW-0472">Membrane</keyword>
<dbReference type="AlphaFoldDB" id="A0A1E3PUF3"/>
<feature type="transmembrane region" description="Helical" evidence="1">
    <location>
        <begin position="38"/>
        <end position="61"/>
    </location>
</feature>
<evidence type="ECO:0000313" key="3">
    <source>
        <dbReference type="Proteomes" id="UP000094385"/>
    </source>
</evidence>
<dbReference type="EMBL" id="KV454307">
    <property type="protein sequence ID" value="ODQ68950.1"/>
    <property type="molecule type" value="Genomic_DNA"/>
</dbReference>
<sequence>MPPNKSPVSNKLSQKYVNDDVEWDCPAGASSQRLFSKLGYFTIAIVISSLLSGLIGAVIVVHVTSPGTVQLWDPSGRKFLRDISDIRHWTPAANASTDVNTATSTDSMQKRALIDESILQPLLNATAIVEGLLESLLPTLIASTNTGTDNGTLVAGGEKIAAAVPGIMRLLVKKSVMTRTLDGAVLQILLNATAIAEDLLQSVLPALITRTNTTTNHETLVNGGEEKVGAISDAMGAVGKDSIIPRTIDETVLQTLLNAAAIAEELLESVLSTLVAHKTITIDNRTFADA</sequence>
<organism evidence="2 3">
    <name type="scientific">Lipomyces starkeyi NRRL Y-11557</name>
    <dbReference type="NCBI Taxonomy" id="675824"/>
    <lineage>
        <taxon>Eukaryota</taxon>
        <taxon>Fungi</taxon>
        <taxon>Dikarya</taxon>
        <taxon>Ascomycota</taxon>
        <taxon>Saccharomycotina</taxon>
        <taxon>Lipomycetes</taxon>
        <taxon>Lipomycetales</taxon>
        <taxon>Lipomycetaceae</taxon>
        <taxon>Lipomyces</taxon>
    </lineage>
</organism>
<protein>
    <submittedName>
        <fullName evidence="2">Uncharacterized protein</fullName>
    </submittedName>
</protein>
<keyword evidence="3" id="KW-1185">Reference proteome</keyword>
<reference evidence="2 3" key="1">
    <citation type="journal article" date="2016" name="Proc. Natl. Acad. Sci. U.S.A.">
        <title>Comparative genomics of biotechnologically important yeasts.</title>
        <authorList>
            <person name="Riley R."/>
            <person name="Haridas S."/>
            <person name="Wolfe K.H."/>
            <person name="Lopes M.R."/>
            <person name="Hittinger C.T."/>
            <person name="Goeker M."/>
            <person name="Salamov A.A."/>
            <person name="Wisecaver J.H."/>
            <person name="Long T.M."/>
            <person name="Calvey C.H."/>
            <person name="Aerts A.L."/>
            <person name="Barry K.W."/>
            <person name="Choi C."/>
            <person name="Clum A."/>
            <person name="Coughlan A.Y."/>
            <person name="Deshpande S."/>
            <person name="Douglass A.P."/>
            <person name="Hanson S.J."/>
            <person name="Klenk H.-P."/>
            <person name="LaButti K.M."/>
            <person name="Lapidus A."/>
            <person name="Lindquist E.A."/>
            <person name="Lipzen A.M."/>
            <person name="Meier-Kolthoff J.P."/>
            <person name="Ohm R.A."/>
            <person name="Otillar R.P."/>
            <person name="Pangilinan J.L."/>
            <person name="Peng Y."/>
            <person name="Rokas A."/>
            <person name="Rosa C.A."/>
            <person name="Scheuner C."/>
            <person name="Sibirny A.A."/>
            <person name="Slot J.C."/>
            <person name="Stielow J.B."/>
            <person name="Sun H."/>
            <person name="Kurtzman C.P."/>
            <person name="Blackwell M."/>
            <person name="Grigoriev I.V."/>
            <person name="Jeffries T.W."/>
        </authorList>
    </citation>
    <scope>NUCLEOTIDE SEQUENCE [LARGE SCALE GENOMIC DNA]</scope>
    <source>
        <strain evidence="2 3">NRRL Y-11557</strain>
    </source>
</reference>
<name>A0A1E3PUF3_LIPST</name>
<evidence type="ECO:0000256" key="1">
    <source>
        <dbReference type="SAM" id="Phobius"/>
    </source>
</evidence>
<proteinExistence type="predicted"/>
<keyword evidence="1" id="KW-0812">Transmembrane</keyword>
<keyword evidence="1" id="KW-1133">Transmembrane helix</keyword>
<accession>A0A1E3PUF3</accession>